<evidence type="ECO:0000313" key="5">
    <source>
        <dbReference type="Proteomes" id="UP000629098"/>
    </source>
</evidence>
<gene>
    <name evidence="4" type="ORF">ICL16_19880</name>
</gene>
<dbReference type="EMBL" id="JACXAE010000067">
    <property type="protein sequence ID" value="MBD2774269.1"/>
    <property type="molecule type" value="Genomic_DNA"/>
</dbReference>
<name>A0A8J7C6G0_9CYAN</name>
<feature type="transmembrane region" description="Helical" evidence="2">
    <location>
        <begin position="724"/>
        <end position="740"/>
    </location>
</feature>
<dbReference type="AlphaFoldDB" id="A0A8J7C6G0"/>
<dbReference type="Pfam" id="PF12770">
    <property type="entry name" value="CHAT"/>
    <property type="match status" value="1"/>
</dbReference>
<feature type="domain" description="CHASE2" evidence="3">
    <location>
        <begin position="422"/>
        <end position="736"/>
    </location>
</feature>
<keyword evidence="2" id="KW-0812">Transmembrane</keyword>
<comment type="caution">
    <text evidence="4">The sequence shown here is derived from an EMBL/GenBank/DDBJ whole genome shotgun (WGS) entry which is preliminary data.</text>
</comment>
<sequence length="795" mass="89150">MAKLVVLKFIQGSFEKGFPVILQISEENSRPQSEVIGELPPNLELLLNFNRWQAIYRSLDFSARPIGLPKPMPQVSIEECTQPAEHLRLRLNCWLQSESFRPIREKWLEKLRTSEEIRVIFQTEDYQLQNLPWHLWDLMERYTNAEIAVSAPSYEQLSLSTPNTTVKILAILGDSTGIDIDTDRGILEQLPDSDVKFLVEPERKDLTDSLWEQNWDILFFAGHSSSSGAGDKGNIYINQTESLTISQLKYGLKNAVARGLKLAIFNSCDGLGLARELAILQIPQLIVMREPVPDRVAQTFLKHFLQAYALGKSLYLAVREARERLQGLEGQFPCASWLPVIYQNPAEVPPTWQELMGRGGERERGRKEEREKGSGGAVSLDTPIPQHPDTRQSKSKLHLLWVGCASMAIALLVMGVRYLGMLQPLELQAFDQLLRQRPQEKPETRLLVVTITEEDVQSQSPEERRGSLSDESLFQLLEKLEAYQPRVIGLDIYRDYAVRRLPELANRMKKSASLIAVCRVSDPQSSKPGISPPQEVMSDRLGFSDLVVDADNVVRRHLLSMTPPPSSPCSATYAFNVQLALRYLAAENISLKFTTDGAWKLGKTTFKPIEAHTSGYQGIDASGYQILLNYRSYNSPLNFVPQVTLAEVLAGKVNASAVKDRIVLIGTTAESFQDSSFTPYATSSGAIQKIPGVILQAQMISQLLSAALEGRVLLCSLSVWQETIWIWAWCLTGGLLAWYIRKLLYLGIATLATIIILYGTCQVFLIVWGAWIPLVPSGIALLSSISIIYYIKRCK</sequence>
<feature type="compositionally biased region" description="Basic and acidic residues" evidence="1">
    <location>
        <begin position="359"/>
        <end position="373"/>
    </location>
</feature>
<feature type="transmembrane region" description="Helical" evidence="2">
    <location>
        <begin position="774"/>
        <end position="791"/>
    </location>
</feature>
<proteinExistence type="predicted"/>
<evidence type="ECO:0000256" key="1">
    <source>
        <dbReference type="SAM" id="MobiDB-lite"/>
    </source>
</evidence>
<dbReference type="Pfam" id="PF05226">
    <property type="entry name" value="CHASE2"/>
    <property type="match status" value="1"/>
</dbReference>
<keyword evidence="2" id="KW-1133">Transmembrane helix</keyword>
<reference evidence="4" key="1">
    <citation type="submission" date="2020-09" db="EMBL/GenBank/DDBJ databases">
        <title>Iningainema tapete sp. nov. (Scytonemataceae, Cyanobacteria) from greenhouses in central Florida (USA) produces two types of nodularin with biosynthetic potential for microcystin-LR and anabaenopeptins.</title>
        <authorList>
            <person name="Berthold D.E."/>
            <person name="Lefler F.W."/>
            <person name="Huang I.-S."/>
            <person name="Abdulla H."/>
            <person name="Zimba P.V."/>
            <person name="Laughinghouse H.D. IV."/>
        </authorList>
    </citation>
    <scope>NUCLEOTIDE SEQUENCE</scope>
    <source>
        <strain evidence="4">BLCCT55</strain>
    </source>
</reference>
<evidence type="ECO:0000259" key="3">
    <source>
        <dbReference type="SMART" id="SM01080"/>
    </source>
</evidence>
<evidence type="ECO:0000313" key="4">
    <source>
        <dbReference type="EMBL" id="MBD2774269.1"/>
    </source>
</evidence>
<evidence type="ECO:0000256" key="2">
    <source>
        <dbReference type="SAM" id="Phobius"/>
    </source>
</evidence>
<dbReference type="Proteomes" id="UP000629098">
    <property type="component" value="Unassembled WGS sequence"/>
</dbReference>
<dbReference type="SMART" id="SM01080">
    <property type="entry name" value="CHASE2"/>
    <property type="match status" value="1"/>
</dbReference>
<dbReference type="RefSeq" id="WP_190831048.1">
    <property type="nucleotide sequence ID" value="NZ_CAWPPI010000067.1"/>
</dbReference>
<accession>A0A8J7C6G0</accession>
<dbReference type="InterPro" id="IPR007890">
    <property type="entry name" value="CHASE2"/>
</dbReference>
<feature type="transmembrane region" description="Helical" evidence="2">
    <location>
        <begin position="745"/>
        <end position="768"/>
    </location>
</feature>
<keyword evidence="2" id="KW-0472">Membrane</keyword>
<feature type="region of interest" description="Disordered" evidence="1">
    <location>
        <begin position="352"/>
        <end position="391"/>
    </location>
</feature>
<keyword evidence="5" id="KW-1185">Reference proteome</keyword>
<organism evidence="4 5">
    <name type="scientific">Iningainema tapete BLCC-T55</name>
    <dbReference type="NCBI Taxonomy" id="2748662"/>
    <lineage>
        <taxon>Bacteria</taxon>
        <taxon>Bacillati</taxon>
        <taxon>Cyanobacteriota</taxon>
        <taxon>Cyanophyceae</taxon>
        <taxon>Nostocales</taxon>
        <taxon>Scytonemataceae</taxon>
        <taxon>Iningainema tapete</taxon>
    </lineage>
</organism>
<dbReference type="InterPro" id="IPR024983">
    <property type="entry name" value="CHAT_dom"/>
</dbReference>
<protein>
    <submittedName>
        <fullName evidence="4">CHASE2 domain-containing protein</fullName>
    </submittedName>
</protein>